<dbReference type="GO" id="GO:0016829">
    <property type="term" value="F:lyase activity"/>
    <property type="evidence" value="ECO:0007669"/>
    <property type="project" value="UniProtKB-KW"/>
</dbReference>
<dbReference type="PROSITE" id="PS50991">
    <property type="entry name" value="PYR_CT"/>
    <property type="match status" value="1"/>
</dbReference>
<dbReference type="PANTHER" id="PTHR42738:SF7">
    <property type="entry name" value="HYDROXYMETHYLGLUTARYL-COA LYASE"/>
    <property type="match status" value="1"/>
</dbReference>
<evidence type="ECO:0000313" key="6">
    <source>
        <dbReference type="Proteomes" id="UP001595444"/>
    </source>
</evidence>
<evidence type="ECO:0000259" key="4">
    <source>
        <dbReference type="PROSITE" id="PS50991"/>
    </source>
</evidence>
<dbReference type="Pfam" id="PF00682">
    <property type="entry name" value="HMGL-like"/>
    <property type="match status" value="1"/>
</dbReference>
<organism evidence="5 6">
    <name type="scientific">Kordiimonas pumila</name>
    <dbReference type="NCBI Taxonomy" id="2161677"/>
    <lineage>
        <taxon>Bacteria</taxon>
        <taxon>Pseudomonadati</taxon>
        <taxon>Pseudomonadota</taxon>
        <taxon>Alphaproteobacteria</taxon>
        <taxon>Kordiimonadales</taxon>
        <taxon>Kordiimonadaceae</taxon>
        <taxon>Kordiimonas</taxon>
    </lineage>
</organism>
<reference evidence="6" key="1">
    <citation type="journal article" date="2019" name="Int. J. Syst. Evol. Microbiol.">
        <title>The Global Catalogue of Microorganisms (GCM) 10K type strain sequencing project: providing services to taxonomists for standard genome sequencing and annotation.</title>
        <authorList>
            <consortium name="The Broad Institute Genomics Platform"/>
            <consortium name="The Broad Institute Genome Sequencing Center for Infectious Disease"/>
            <person name="Wu L."/>
            <person name="Ma J."/>
        </authorList>
    </citation>
    <scope>NUCLEOTIDE SEQUENCE [LARGE SCALE GENOMIC DNA]</scope>
    <source>
        <strain evidence="6">KCTC 62164</strain>
    </source>
</reference>
<name>A0ABV7D0H3_9PROT</name>
<dbReference type="InterPro" id="IPR043594">
    <property type="entry name" value="HMGL"/>
</dbReference>
<dbReference type="SUPFAM" id="SSF51569">
    <property type="entry name" value="Aldolase"/>
    <property type="match status" value="1"/>
</dbReference>
<evidence type="ECO:0000256" key="1">
    <source>
        <dbReference type="ARBA" id="ARBA00009405"/>
    </source>
</evidence>
<dbReference type="InterPro" id="IPR013785">
    <property type="entry name" value="Aldolase_TIM"/>
</dbReference>
<evidence type="ECO:0000256" key="3">
    <source>
        <dbReference type="ARBA" id="ARBA00023239"/>
    </source>
</evidence>
<dbReference type="InterPro" id="IPR000891">
    <property type="entry name" value="PYR_CT"/>
</dbReference>
<dbReference type="NCBIfam" id="NF004283">
    <property type="entry name" value="PRK05692.1"/>
    <property type="match status" value="1"/>
</dbReference>
<gene>
    <name evidence="5" type="ORF">ACFOKA_01945</name>
</gene>
<dbReference type="RefSeq" id="WP_194212861.1">
    <property type="nucleotide sequence ID" value="NZ_CP061205.1"/>
</dbReference>
<protein>
    <submittedName>
        <fullName evidence="5">Hydroxymethylglutaryl-CoA lyase</fullName>
    </submittedName>
</protein>
<dbReference type="PANTHER" id="PTHR42738">
    <property type="entry name" value="HYDROXYMETHYLGLUTARYL-COA LYASE"/>
    <property type="match status" value="1"/>
</dbReference>
<dbReference type="EMBL" id="JBHRSL010000002">
    <property type="protein sequence ID" value="MFC3050658.1"/>
    <property type="molecule type" value="Genomic_DNA"/>
</dbReference>
<keyword evidence="2" id="KW-0479">Metal-binding</keyword>
<keyword evidence="3 5" id="KW-0456">Lyase</keyword>
<proteinExistence type="inferred from homology"/>
<evidence type="ECO:0000256" key="2">
    <source>
        <dbReference type="ARBA" id="ARBA00022723"/>
    </source>
</evidence>
<comment type="caution">
    <text evidence="5">The sequence shown here is derived from an EMBL/GenBank/DDBJ whole genome shotgun (WGS) entry which is preliminary data.</text>
</comment>
<feature type="domain" description="Pyruvate carboxyltransferase" evidence="4">
    <location>
        <begin position="7"/>
        <end position="280"/>
    </location>
</feature>
<dbReference type="Proteomes" id="UP001595444">
    <property type="component" value="Unassembled WGS sequence"/>
</dbReference>
<dbReference type="Gene3D" id="3.20.20.70">
    <property type="entry name" value="Aldolase class I"/>
    <property type="match status" value="1"/>
</dbReference>
<dbReference type="CDD" id="cd07938">
    <property type="entry name" value="DRE_TIM_HMGL"/>
    <property type="match status" value="1"/>
</dbReference>
<keyword evidence="6" id="KW-1185">Reference proteome</keyword>
<comment type="similarity">
    <text evidence="1">Belongs to the HMG-CoA lyase family.</text>
</comment>
<accession>A0ABV7D0H3</accession>
<evidence type="ECO:0000313" key="5">
    <source>
        <dbReference type="EMBL" id="MFC3050658.1"/>
    </source>
</evidence>
<sequence>MSVDARVEIVEVGARDGLQNEQVSFSTDQKLTLLTKAMDAGLKRLEVASFVHPKLVPQMADAEAVVAGLPDDNSVEYIGLVLNKRGYMRALATRDGNKRGVDEVGCVATASDGFGQKNQGQTRAESVEVAKEIIQLAHRDGVKAQVTISVAFGCPFDGEISAQAVVDMAKELAAANPREIAIADTIGVATPMQVYDLFSALKAELPDVPLRAHFHNTRNTGIANAWAAYQAGVRVLDSSIAGLGGCPFAPRATGNIGTEDLLYMLDRSGVQTDVDLDALINLSAWVEEILGRPVPSMVAHAGGFPRLP</sequence>